<dbReference type="Pfam" id="PF25601">
    <property type="entry name" value="AAA_lid_14"/>
    <property type="match status" value="1"/>
</dbReference>
<evidence type="ECO:0000256" key="2">
    <source>
        <dbReference type="ARBA" id="ARBA00022840"/>
    </source>
</evidence>
<accession>A0ABV2QF79</accession>
<evidence type="ECO:0000256" key="5">
    <source>
        <dbReference type="ARBA" id="ARBA00023163"/>
    </source>
</evidence>
<dbReference type="Gene3D" id="1.10.8.60">
    <property type="match status" value="1"/>
</dbReference>
<protein>
    <submittedName>
        <fullName evidence="8">DNA-binding NtrC family response regulator</fullName>
    </submittedName>
</protein>
<evidence type="ECO:0000256" key="4">
    <source>
        <dbReference type="ARBA" id="ARBA00023125"/>
    </source>
</evidence>
<dbReference type="InterPro" id="IPR002078">
    <property type="entry name" value="Sigma_54_int"/>
</dbReference>
<dbReference type="PROSITE" id="PS00676">
    <property type="entry name" value="SIGMA54_INTERACT_2"/>
    <property type="match status" value="1"/>
</dbReference>
<dbReference type="PANTHER" id="PTHR32071">
    <property type="entry name" value="TRANSCRIPTIONAL REGULATORY PROTEIN"/>
    <property type="match status" value="1"/>
</dbReference>
<evidence type="ECO:0000256" key="6">
    <source>
        <dbReference type="SAM" id="MobiDB-lite"/>
    </source>
</evidence>
<dbReference type="InterPro" id="IPR002197">
    <property type="entry name" value="HTH_Fis"/>
</dbReference>
<dbReference type="InterPro" id="IPR025944">
    <property type="entry name" value="Sigma_54_int_dom_CS"/>
</dbReference>
<keyword evidence="9" id="KW-1185">Reference proteome</keyword>
<dbReference type="InterPro" id="IPR003593">
    <property type="entry name" value="AAA+_ATPase"/>
</dbReference>
<dbReference type="InterPro" id="IPR009057">
    <property type="entry name" value="Homeodomain-like_sf"/>
</dbReference>
<evidence type="ECO:0000313" key="9">
    <source>
        <dbReference type="Proteomes" id="UP001549320"/>
    </source>
</evidence>
<dbReference type="SUPFAM" id="SSF52540">
    <property type="entry name" value="P-loop containing nucleoside triphosphate hydrolases"/>
    <property type="match status" value="1"/>
</dbReference>
<name>A0ABV2QF79_9BURK</name>
<organism evidence="8 9">
    <name type="scientific">Ottowia thiooxydans</name>
    <dbReference type="NCBI Taxonomy" id="219182"/>
    <lineage>
        <taxon>Bacteria</taxon>
        <taxon>Pseudomonadati</taxon>
        <taxon>Pseudomonadota</taxon>
        <taxon>Betaproteobacteria</taxon>
        <taxon>Burkholderiales</taxon>
        <taxon>Comamonadaceae</taxon>
        <taxon>Ottowia</taxon>
    </lineage>
</organism>
<dbReference type="InterPro" id="IPR025662">
    <property type="entry name" value="Sigma_54_int_dom_ATP-bd_1"/>
</dbReference>
<comment type="caution">
    <text evidence="8">The sequence shown here is derived from an EMBL/GenBank/DDBJ whole genome shotgun (WGS) entry which is preliminary data.</text>
</comment>
<evidence type="ECO:0000259" key="7">
    <source>
        <dbReference type="PROSITE" id="PS50045"/>
    </source>
</evidence>
<keyword evidence="2" id="KW-0067">ATP-binding</keyword>
<dbReference type="Gene3D" id="1.10.10.60">
    <property type="entry name" value="Homeodomain-like"/>
    <property type="match status" value="1"/>
</dbReference>
<evidence type="ECO:0000313" key="8">
    <source>
        <dbReference type="EMBL" id="MET4579692.1"/>
    </source>
</evidence>
<keyword evidence="3" id="KW-0805">Transcription regulation</keyword>
<reference evidence="8 9" key="1">
    <citation type="submission" date="2024-06" db="EMBL/GenBank/DDBJ databases">
        <title>Sorghum-associated microbial communities from plants grown in Nebraska, USA.</title>
        <authorList>
            <person name="Schachtman D."/>
        </authorList>
    </citation>
    <scope>NUCLEOTIDE SEQUENCE [LARGE SCALE GENOMIC DNA]</scope>
    <source>
        <strain evidence="8 9">2709</strain>
    </source>
</reference>
<dbReference type="InterPro" id="IPR027417">
    <property type="entry name" value="P-loop_NTPase"/>
</dbReference>
<dbReference type="Pfam" id="PF02954">
    <property type="entry name" value="HTH_8"/>
    <property type="match status" value="1"/>
</dbReference>
<dbReference type="PRINTS" id="PR01590">
    <property type="entry name" value="HTHFIS"/>
</dbReference>
<dbReference type="PROSITE" id="PS00675">
    <property type="entry name" value="SIGMA54_INTERACT_1"/>
    <property type="match status" value="1"/>
</dbReference>
<dbReference type="Gene3D" id="3.40.50.300">
    <property type="entry name" value="P-loop containing nucleotide triphosphate hydrolases"/>
    <property type="match status" value="1"/>
</dbReference>
<dbReference type="SMART" id="SM00382">
    <property type="entry name" value="AAA"/>
    <property type="match status" value="1"/>
</dbReference>
<dbReference type="GO" id="GO:0003677">
    <property type="term" value="F:DNA binding"/>
    <property type="evidence" value="ECO:0007669"/>
    <property type="project" value="UniProtKB-KW"/>
</dbReference>
<dbReference type="EMBL" id="JBEPSH010000011">
    <property type="protein sequence ID" value="MET4579692.1"/>
    <property type="molecule type" value="Genomic_DNA"/>
</dbReference>
<sequence length="344" mass="37979">MAQKSRGLYSLGVNRPEPSTAPSARLIGEHPSIVRLRQLIDRVGQSKARTVLIYGETGTGKGLVARLLHHASSRTAAPFVDINCAAIPGPLLESELFGHEKGAFTGAVGHKQGLIESADGGTVFLDEVRELDMVMQAKLLTLLDTRRFRRVGSVRTTDVDVRFIAATNKILLGEVKAGAFRDDLYYRLQVVSINLPPLRERGDDLFMLAHAHLDVCNKVYGSRMSQLDPEVEDVFRRYAWPGNVRELENLIERICLLEDGQQVMLKHLPDRIIREARNARPLPAASGAGGTGQPYHVATAQFQKQLIGDVLTECRGNLGDAAARLGLTRHALRHQMQKLEMNSL</sequence>
<dbReference type="InterPro" id="IPR058031">
    <property type="entry name" value="AAA_lid_NorR"/>
</dbReference>
<gene>
    <name evidence="8" type="ORF">ABIE13_004829</name>
</gene>
<dbReference type="PROSITE" id="PS00688">
    <property type="entry name" value="SIGMA54_INTERACT_3"/>
    <property type="match status" value="1"/>
</dbReference>
<feature type="domain" description="Sigma-54 factor interaction" evidence="7">
    <location>
        <begin position="26"/>
        <end position="256"/>
    </location>
</feature>
<dbReference type="SUPFAM" id="SSF46689">
    <property type="entry name" value="Homeodomain-like"/>
    <property type="match status" value="1"/>
</dbReference>
<proteinExistence type="predicted"/>
<dbReference type="Proteomes" id="UP001549320">
    <property type="component" value="Unassembled WGS sequence"/>
</dbReference>
<dbReference type="Pfam" id="PF00158">
    <property type="entry name" value="Sigma54_activat"/>
    <property type="match status" value="1"/>
</dbReference>
<dbReference type="PANTHER" id="PTHR32071:SF117">
    <property type="entry name" value="PTS-DEPENDENT DIHYDROXYACETONE KINASE OPERON REGULATORY PROTEIN-RELATED"/>
    <property type="match status" value="1"/>
</dbReference>
<dbReference type="InterPro" id="IPR025943">
    <property type="entry name" value="Sigma_54_int_dom_ATP-bd_2"/>
</dbReference>
<keyword evidence="1" id="KW-0547">Nucleotide-binding</keyword>
<keyword evidence="5" id="KW-0804">Transcription</keyword>
<dbReference type="CDD" id="cd00009">
    <property type="entry name" value="AAA"/>
    <property type="match status" value="1"/>
</dbReference>
<evidence type="ECO:0000256" key="1">
    <source>
        <dbReference type="ARBA" id="ARBA00022741"/>
    </source>
</evidence>
<feature type="region of interest" description="Disordered" evidence="6">
    <location>
        <begin position="1"/>
        <end position="24"/>
    </location>
</feature>
<keyword evidence="4 8" id="KW-0238">DNA-binding</keyword>
<dbReference type="PROSITE" id="PS50045">
    <property type="entry name" value="SIGMA54_INTERACT_4"/>
    <property type="match status" value="1"/>
</dbReference>
<evidence type="ECO:0000256" key="3">
    <source>
        <dbReference type="ARBA" id="ARBA00023015"/>
    </source>
</evidence>